<gene>
    <name evidence="1" type="ORF">N7Z68_11410</name>
</gene>
<proteinExistence type="predicted"/>
<protein>
    <submittedName>
        <fullName evidence="1">DUF2922 domain-containing protein</fullName>
    </submittedName>
</protein>
<organism evidence="1 2">
    <name type="scientific">Alkalihalobacterium chitinilyticum</name>
    <dbReference type="NCBI Taxonomy" id="2980103"/>
    <lineage>
        <taxon>Bacteria</taxon>
        <taxon>Bacillati</taxon>
        <taxon>Bacillota</taxon>
        <taxon>Bacilli</taxon>
        <taxon>Bacillales</taxon>
        <taxon>Bacillaceae</taxon>
        <taxon>Alkalihalobacterium</taxon>
    </lineage>
</organism>
<comment type="caution">
    <text evidence="1">The sequence shown here is derived from an EMBL/GenBank/DDBJ whole genome shotgun (WGS) entry which is preliminary data.</text>
</comment>
<reference evidence="1" key="1">
    <citation type="submission" date="2024-05" db="EMBL/GenBank/DDBJ databases">
        <title>Alkalihalobacillus sp. strain MEB203 novel alkaliphilic bacterium from Lonar Lake, India.</title>
        <authorList>
            <person name="Joshi A."/>
            <person name="Thite S."/>
            <person name="Mengade P."/>
        </authorList>
    </citation>
    <scope>NUCLEOTIDE SEQUENCE</scope>
    <source>
        <strain evidence="1">MEB 203</strain>
    </source>
</reference>
<dbReference type="EMBL" id="JAOTPO010000007">
    <property type="protein sequence ID" value="MDE5413988.1"/>
    <property type="molecule type" value="Genomic_DNA"/>
</dbReference>
<dbReference type="RefSeq" id="WP_275118606.1">
    <property type="nucleotide sequence ID" value="NZ_JAOTPO010000007.1"/>
</dbReference>
<evidence type="ECO:0000313" key="2">
    <source>
        <dbReference type="Proteomes" id="UP001148125"/>
    </source>
</evidence>
<evidence type="ECO:0000313" key="1">
    <source>
        <dbReference type="EMBL" id="MDE5413988.1"/>
    </source>
</evidence>
<accession>A0ABT5VEV0</accession>
<keyword evidence="2" id="KW-1185">Reference proteome</keyword>
<name>A0ABT5VEV0_9BACI</name>
<dbReference type="InterPro" id="IPR021321">
    <property type="entry name" value="DUF2922"/>
</dbReference>
<dbReference type="Proteomes" id="UP001148125">
    <property type="component" value="Unassembled WGS sequence"/>
</dbReference>
<dbReference type="Pfam" id="PF11148">
    <property type="entry name" value="DUF2922"/>
    <property type="match status" value="1"/>
</dbReference>
<sequence>MTKKLELVFENELAKNVTISLDNPIYPVDPAAISAAMDEIIVQNAFTSSGGNLVAKKSARVVDRTVETIEF</sequence>